<dbReference type="PANTHER" id="PTHR14134">
    <property type="entry name" value="E3 UBIQUITIN-PROTEIN LIGASE RAD18"/>
    <property type="match status" value="1"/>
</dbReference>
<feature type="compositionally biased region" description="Low complexity" evidence="19">
    <location>
        <begin position="631"/>
        <end position="644"/>
    </location>
</feature>
<dbReference type="InterPro" id="IPR039577">
    <property type="entry name" value="Rad18"/>
</dbReference>
<dbReference type="InterPro" id="IPR003034">
    <property type="entry name" value="SAP_dom"/>
</dbReference>
<feature type="compositionally biased region" description="Polar residues" evidence="19">
    <location>
        <begin position="702"/>
        <end position="723"/>
    </location>
</feature>
<dbReference type="GO" id="GO:0006281">
    <property type="term" value="P:DNA repair"/>
    <property type="evidence" value="ECO:0007669"/>
    <property type="project" value="UniProtKB-KW"/>
</dbReference>
<dbReference type="AlphaFoldDB" id="A0A8D8YXZ0"/>
<dbReference type="SUPFAM" id="SSF57850">
    <property type="entry name" value="RING/U-box"/>
    <property type="match status" value="1"/>
</dbReference>
<keyword evidence="6" id="KW-0808">Transferase</keyword>
<dbReference type="GO" id="GO:0097505">
    <property type="term" value="C:Rad6-Rad18 complex"/>
    <property type="evidence" value="ECO:0007669"/>
    <property type="project" value="TreeGrafter"/>
</dbReference>
<evidence type="ECO:0000256" key="7">
    <source>
        <dbReference type="ARBA" id="ARBA00022723"/>
    </source>
</evidence>
<dbReference type="PROSITE" id="PS51908">
    <property type="entry name" value="ZF_UBZ4"/>
    <property type="match status" value="1"/>
</dbReference>
<evidence type="ECO:0000313" key="23">
    <source>
        <dbReference type="EMBL" id="CAG6737117.1"/>
    </source>
</evidence>
<dbReference type="GO" id="GO:0008270">
    <property type="term" value="F:zinc ion binding"/>
    <property type="evidence" value="ECO:0007669"/>
    <property type="project" value="UniProtKB-KW"/>
</dbReference>
<dbReference type="GO" id="GO:0005634">
    <property type="term" value="C:nucleus"/>
    <property type="evidence" value="ECO:0007669"/>
    <property type="project" value="UniProtKB-SubCell"/>
</dbReference>
<keyword evidence="10" id="KW-0833">Ubl conjugation pathway</keyword>
<feature type="compositionally biased region" description="Low complexity" evidence="19">
    <location>
        <begin position="457"/>
        <end position="476"/>
    </location>
</feature>
<feature type="compositionally biased region" description="Low complexity" evidence="19">
    <location>
        <begin position="535"/>
        <end position="547"/>
    </location>
</feature>
<keyword evidence="7" id="KW-0479">Metal-binding</keyword>
<dbReference type="InterPro" id="IPR006642">
    <property type="entry name" value="Rad18_UBZ4"/>
</dbReference>
<protein>
    <recommendedName>
        <fullName evidence="5">RING-type E3 ubiquitin transferase</fullName>
        <ecNumber evidence="5">2.3.2.27</ecNumber>
    </recommendedName>
    <alternativeName>
        <fullName evidence="15 16">RING-type E3 ubiquitin transferase RAD18</fullName>
    </alternativeName>
</protein>
<feature type="compositionally biased region" description="Basic and acidic residues" evidence="19">
    <location>
        <begin position="724"/>
        <end position="748"/>
    </location>
</feature>
<reference evidence="23" key="1">
    <citation type="submission" date="2021-05" db="EMBL/GenBank/DDBJ databases">
        <authorList>
            <person name="Alioto T."/>
            <person name="Alioto T."/>
            <person name="Gomez Garrido J."/>
        </authorList>
    </citation>
    <scope>NUCLEOTIDE SEQUENCE</scope>
</reference>
<evidence type="ECO:0000259" key="22">
    <source>
        <dbReference type="PROSITE" id="PS51908"/>
    </source>
</evidence>
<feature type="domain" description="SAP" evidence="21">
    <location>
        <begin position="248"/>
        <end position="282"/>
    </location>
</feature>
<evidence type="ECO:0000256" key="1">
    <source>
        <dbReference type="ARBA" id="ARBA00000900"/>
    </source>
</evidence>
<feature type="region of interest" description="Disordered" evidence="19">
    <location>
        <begin position="158"/>
        <end position="199"/>
    </location>
</feature>
<feature type="region of interest" description="Disordered" evidence="19">
    <location>
        <begin position="507"/>
        <end position="791"/>
    </location>
</feature>
<evidence type="ECO:0000256" key="11">
    <source>
        <dbReference type="ARBA" id="ARBA00022833"/>
    </source>
</evidence>
<dbReference type="FunFam" id="3.30.40.10:FF:000172">
    <property type="entry name" value="E3 ubiquitin-protein ligase RAD18"/>
    <property type="match status" value="1"/>
</dbReference>
<dbReference type="GO" id="GO:0006301">
    <property type="term" value="P:DNA damage tolerance"/>
    <property type="evidence" value="ECO:0007669"/>
    <property type="project" value="InterPro"/>
</dbReference>
<dbReference type="InterPro" id="IPR001841">
    <property type="entry name" value="Znf_RING"/>
</dbReference>
<evidence type="ECO:0000256" key="17">
    <source>
        <dbReference type="PROSITE-ProRule" id="PRU00175"/>
    </source>
</evidence>
<evidence type="ECO:0000259" key="20">
    <source>
        <dbReference type="PROSITE" id="PS50089"/>
    </source>
</evidence>
<keyword evidence="11" id="KW-0862">Zinc</keyword>
<dbReference type="GO" id="GO:0006513">
    <property type="term" value="P:protein monoubiquitination"/>
    <property type="evidence" value="ECO:0007669"/>
    <property type="project" value="InterPro"/>
</dbReference>
<dbReference type="PANTHER" id="PTHR14134:SF2">
    <property type="entry name" value="E3 UBIQUITIN-PROTEIN LIGASE RAD18"/>
    <property type="match status" value="1"/>
</dbReference>
<evidence type="ECO:0000256" key="6">
    <source>
        <dbReference type="ARBA" id="ARBA00022679"/>
    </source>
</evidence>
<dbReference type="PROSITE" id="PS50089">
    <property type="entry name" value="ZF_RING_2"/>
    <property type="match status" value="1"/>
</dbReference>
<dbReference type="SMART" id="SM00513">
    <property type="entry name" value="SAP"/>
    <property type="match status" value="1"/>
</dbReference>
<evidence type="ECO:0000256" key="10">
    <source>
        <dbReference type="ARBA" id="ARBA00022786"/>
    </source>
</evidence>
<dbReference type="InterPro" id="IPR017907">
    <property type="entry name" value="Znf_RING_CS"/>
</dbReference>
<evidence type="ECO:0000256" key="12">
    <source>
        <dbReference type="ARBA" id="ARBA00023125"/>
    </source>
</evidence>
<feature type="compositionally biased region" description="Polar residues" evidence="19">
    <location>
        <begin position="664"/>
        <end position="685"/>
    </location>
</feature>
<evidence type="ECO:0000256" key="2">
    <source>
        <dbReference type="ARBA" id="ARBA00004123"/>
    </source>
</evidence>
<evidence type="ECO:0000256" key="5">
    <source>
        <dbReference type="ARBA" id="ARBA00012483"/>
    </source>
</evidence>
<dbReference type="Gene3D" id="3.30.40.10">
    <property type="entry name" value="Zinc/RING finger domain, C3HC4 (zinc finger)"/>
    <property type="match status" value="1"/>
</dbReference>
<feature type="domain" description="RING-type" evidence="20">
    <location>
        <begin position="30"/>
        <end position="68"/>
    </location>
</feature>
<evidence type="ECO:0000256" key="18">
    <source>
        <dbReference type="PROSITE-ProRule" id="PRU01256"/>
    </source>
</evidence>
<keyword evidence="14" id="KW-0539">Nucleus</keyword>
<evidence type="ECO:0000256" key="13">
    <source>
        <dbReference type="ARBA" id="ARBA00023204"/>
    </source>
</evidence>
<dbReference type="InterPro" id="IPR013083">
    <property type="entry name" value="Znf_RING/FYVE/PHD"/>
</dbReference>
<dbReference type="PROSITE" id="PS50800">
    <property type="entry name" value="SAP"/>
    <property type="match status" value="1"/>
</dbReference>
<organism evidence="23">
    <name type="scientific">Cacopsylla melanoneura</name>
    <dbReference type="NCBI Taxonomy" id="428564"/>
    <lineage>
        <taxon>Eukaryota</taxon>
        <taxon>Metazoa</taxon>
        <taxon>Ecdysozoa</taxon>
        <taxon>Arthropoda</taxon>
        <taxon>Hexapoda</taxon>
        <taxon>Insecta</taxon>
        <taxon>Pterygota</taxon>
        <taxon>Neoptera</taxon>
        <taxon>Paraneoptera</taxon>
        <taxon>Hemiptera</taxon>
        <taxon>Sternorrhyncha</taxon>
        <taxon>Psylloidea</taxon>
        <taxon>Psyllidae</taxon>
        <taxon>Psyllinae</taxon>
        <taxon>Cacopsylla</taxon>
    </lineage>
</organism>
<feature type="compositionally biased region" description="Acidic residues" evidence="19">
    <location>
        <begin position="591"/>
        <end position="611"/>
    </location>
</feature>
<dbReference type="SMART" id="SM00184">
    <property type="entry name" value="RING"/>
    <property type="match status" value="1"/>
</dbReference>
<feature type="compositionally biased region" description="Basic and acidic residues" evidence="19">
    <location>
        <begin position="568"/>
        <end position="581"/>
    </location>
</feature>
<comment type="catalytic activity">
    <reaction evidence="1">
        <text>S-ubiquitinyl-[E2 ubiquitin-conjugating enzyme]-L-cysteine + [acceptor protein]-L-lysine = [E2 ubiquitin-conjugating enzyme]-L-cysteine + N(6)-ubiquitinyl-[acceptor protein]-L-lysine.</text>
        <dbReference type="EC" id="2.3.2.27"/>
    </reaction>
</comment>
<feature type="compositionally biased region" description="Pro residues" evidence="19">
    <location>
        <begin position="548"/>
        <end position="564"/>
    </location>
</feature>
<evidence type="ECO:0000256" key="15">
    <source>
        <dbReference type="ARBA" id="ARBA00031783"/>
    </source>
</evidence>
<accession>A0A8D8YXZ0</accession>
<dbReference type="PROSITE" id="PS00518">
    <property type="entry name" value="ZF_RING_1"/>
    <property type="match status" value="1"/>
</dbReference>
<evidence type="ECO:0000256" key="19">
    <source>
        <dbReference type="SAM" id="MobiDB-lite"/>
    </source>
</evidence>
<keyword evidence="9 17" id="KW-0863">Zinc-finger</keyword>
<dbReference type="SMART" id="SM00734">
    <property type="entry name" value="ZnF_Rad18"/>
    <property type="match status" value="1"/>
</dbReference>
<evidence type="ECO:0000256" key="16">
    <source>
        <dbReference type="ARBA" id="ARBA00082369"/>
    </source>
</evidence>
<feature type="domain" description="UBZ4-type" evidence="22">
    <location>
        <begin position="199"/>
        <end position="226"/>
    </location>
</feature>
<feature type="compositionally biased region" description="Basic and acidic residues" evidence="19">
    <location>
        <begin position="180"/>
        <end position="192"/>
    </location>
</feature>
<dbReference type="EC" id="2.3.2.27" evidence="5"/>
<keyword evidence="8 18" id="KW-0227">DNA damage</keyword>
<comment type="subcellular location">
    <subcellularLocation>
        <location evidence="2">Nucleus</location>
    </subcellularLocation>
</comment>
<dbReference type="GO" id="GO:0003697">
    <property type="term" value="F:single-stranded DNA binding"/>
    <property type="evidence" value="ECO:0007669"/>
    <property type="project" value="InterPro"/>
</dbReference>
<proteinExistence type="inferred from homology"/>
<comment type="similarity">
    <text evidence="4">Belongs to the RAD18 family.</text>
</comment>
<name>A0A8D8YXZ0_9HEMI</name>
<dbReference type="Gene3D" id="3.30.160.60">
    <property type="entry name" value="Classic Zinc Finger"/>
    <property type="match status" value="1"/>
</dbReference>
<feature type="compositionally biased region" description="Polar residues" evidence="19">
    <location>
        <begin position="523"/>
        <end position="534"/>
    </location>
</feature>
<evidence type="ECO:0000256" key="4">
    <source>
        <dbReference type="ARBA" id="ARBA00009506"/>
    </source>
</evidence>
<dbReference type="UniPathway" id="UPA00143"/>
<keyword evidence="13 18" id="KW-0234">DNA repair</keyword>
<feature type="compositionally biased region" description="Low complexity" evidence="19">
    <location>
        <begin position="686"/>
        <end position="701"/>
    </location>
</feature>
<evidence type="ECO:0000259" key="21">
    <source>
        <dbReference type="PROSITE" id="PS50800"/>
    </source>
</evidence>
<evidence type="ECO:0000256" key="3">
    <source>
        <dbReference type="ARBA" id="ARBA00004906"/>
    </source>
</evidence>
<dbReference type="EMBL" id="HBUF01401916">
    <property type="protein sequence ID" value="CAG6737117.1"/>
    <property type="molecule type" value="Transcribed_RNA"/>
</dbReference>
<sequence>MGDTLEDDSLSEAWPKEFSELKELEKILRCNICKEFMKTALITGCSHLFCSYCIRHSIQYRNQCPECSSELYDNQLRPERTLDEVIRIFTNVKKKLLKRLQISYAACPTPDTGDEECKPVPGKNKVHTTVAPPQQSSKTALLFNSPLKAATSTPLVKPRTVPSMFSPRVPSSQSTLFSPLKKEPQSEIKKEPGTSSGNTAQCPVCSVEIPQRNINLHLDECLARANGAPPKSVPQNKPSRRPLPKLALSLMKEKELKSKCKEYELSSLGDRKALISRIQRYTCLYNSECDSLNPRSKTEIVRQIEREEKTVQSSSAGGVKSLFSNVGRKTDPKVIEEVNTKYLQDNKTVFQKLIENMRERDGSRIVRCPRPTVTRIISDDEDDDDVNPLLLDCEPSTSTTNAEKKDLDLTPTTSRSSVKMKLETPTSSLHSSEKRKHQRPLSPEIQIAPPSPPTALSNSSHHNPSTNTSTSTSFSHNAPNNYSASYSSIQGQVLPVISSTATNSFTPTTFTSSSLQTKDRDLSLTSSTTPDMSQTTPSSKYSPNTSYPSPPPNRLLFTPSPPPVRNNRSKERSSNRIDVRSPDLFSMGNNDPEETDLFFTGDDDDMEEEEGVGYPGRTQCASPDLLATMKSSTSQQSHRSSQKSPLTQGGHFIASDSDSELDTTKSPVKSYHSNAKTNSSLSNVKTNLNSLLSNENTNVNNPQSNAKTDLNSSYSNAKFNVNNSHRDSKQASRSHDKESGFHDNDVRGRLLGNGDSDDEDYLQLVQNKRGKRKTKSIVFSPKQTRSKKMKP</sequence>
<evidence type="ECO:0000256" key="8">
    <source>
        <dbReference type="ARBA" id="ARBA00022763"/>
    </source>
</evidence>
<dbReference type="GO" id="GO:0061630">
    <property type="term" value="F:ubiquitin protein ligase activity"/>
    <property type="evidence" value="ECO:0007669"/>
    <property type="project" value="UniProtKB-EC"/>
</dbReference>
<dbReference type="Pfam" id="PF13923">
    <property type="entry name" value="zf-C3HC4_2"/>
    <property type="match status" value="1"/>
</dbReference>
<evidence type="ECO:0000256" key="9">
    <source>
        <dbReference type="ARBA" id="ARBA00022771"/>
    </source>
</evidence>
<comment type="pathway">
    <text evidence="3">Protein modification; protein ubiquitination.</text>
</comment>
<feature type="region of interest" description="Disordered" evidence="19">
    <location>
        <begin position="376"/>
        <end position="476"/>
    </location>
</feature>
<evidence type="ECO:0000256" key="14">
    <source>
        <dbReference type="ARBA" id="ARBA00023242"/>
    </source>
</evidence>
<dbReference type="Pfam" id="PF02037">
    <property type="entry name" value="SAP"/>
    <property type="match status" value="1"/>
</dbReference>
<keyword evidence="12" id="KW-0238">DNA-binding</keyword>